<dbReference type="OrthoDB" id="10264585at2759"/>
<evidence type="ECO:0000313" key="3">
    <source>
        <dbReference type="Proteomes" id="UP001141806"/>
    </source>
</evidence>
<dbReference type="InterPro" id="IPR042103">
    <property type="entry name" value="SerRS_1_N_sf"/>
</dbReference>
<dbReference type="Proteomes" id="UP001141806">
    <property type="component" value="Unassembled WGS sequence"/>
</dbReference>
<dbReference type="Gene3D" id="1.10.287.40">
    <property type="entry name" value="Serine-tRNA synthetase, tRNA binding domain"/>
    <property type="match status" value="1"/>
</dbReference>
<dbReference type="InterPro" id="IPR002317">
    <property type="entry name" value="Ser-tRNA-ligase_type_1"/>
</dbReference>
<dbReference type="InterPro" id="IPR010978">
    <property type="entry name" value="tRNA-bd_arm"/>
</dbReference>
<name>A0A9Q0K8Y8_9MAGN</name>
<dbReference type="AlphaFoldDB" id="A0A9Q0K8Y8"/>
<reference evidence="2" key="1">
    <citation type="journal article" date="2023" name="Plant J.">
        <title>The genome of the king protea, Protea cynaroides.</title>
        <authorList>
            <person name="Chang J."/>
            <person name="Duong T.A."/>
            <person name="Schoeman C."/>
            <person name="Ma X."/>
            <person name="Roodt D."/>
            <person name="Barker N."/>
            <person name="Li Z."/>
            <person name="Van de Peer Y."/>
            <person name="Mizrachi E."/>
        </authorList>
    </citation>
    <scope>NUCLEOTIDE SEQUENCE</scope>
    <source>
        <tissue evidence="2">Young leaves</tissue>
    </source>
</reference>
<sequence length="195" mass="22231">MLDINLFRENKGFNPERIRESRRRRFASLEIVDEIIRYDEEWRKLNMSSSSCSCPSTITTIELPTLKLWAGEDAAEMIKNTKAKKQLIAEKEDEVQEVRAALISRLEMVGNLVHDSVPIGDDKPIMCCDMIRRFQAAKAASISSVTDGGRSIRSASSSAFQHSWLSVCRRLVIQIYAFLKMSYVLHSGSFNYNFV</sequence>
<dbReference type="Pfam" id="PF02403">
    <property type="entry name" value="Seryl_tRNA_N"/>
    <property type="match status" value="1"/>
</dbReference>
<protein>
    <recommendedName>
        <fullName evidence="1">Serine-tRNA synthetase type1 N-terminal domain-containing protein</fullName>
    </recommendedName>
</protein>
<organism evidence="2 3">
    <name type="scientific">Protea cynaroides</name>
    <dbReference type="NCBI Taxonomy" id="273540"/>
    <lineage>
        <taxon>Eukaryota</taxon>
        <taxon>Viridiplantae</taxon>
        <taxon>Streptophyta</taxon>
        <taxon>Embryophyta</taxon>
        <taxon>Tracheophyta</taxon>
        <taxon>Spermatophyta</taxon>
        <taxon>Magnoliopsida</taxon>
        <taxon>Proteales</taxon>
        <taxon>Proteaceae</taxon>
        <taxon>Protea</taxon>
    </lineage>
</organism>
<dbReference type="PANTHER" id="PTHR11778">
    <property type="entry name" value="SERYL-TRNA SYNTHETASE"/>
    <property type="match status" value="1"/>
</dbReference>
<dbReference type="SUPFAM" id="SSF46589">
    <property type="entry name" value="tRNA-binding arm"/>
    <property type="match status" value="1"/>
</dbReference>
<gene>
    <name evidence="2" type="ORF">NE237_017927</name>
</gene>
<keyword evidence="3" id="KW-1185">Reference proteome</keyword>
<evidence type="ECO:0000313" key="2">
    <source>
        <dbReference type="EMBL" id="KAJ4966078.1"/>
    </source>
</evidence>
<dbReference type="InterPro" id="IPR015866">
    <property type="entry name" value="Ser-tRNA-synth_1_N"/>
</dbReference>
<dbReference type="GO" id="GO:0005524">
    <property type="term" value="F:ATP binding"/>
    <property type="evidence" value="ECO:0007669"/>
    <property type="project" value="InterPro"/>
</dbReference>
<comment type="caution">
    <text evidence="2">The sequence shown here is derived from an EMBL/GenBank/DDBJ whole genome shotgun (WGS) entry which is preliminary data.</text>
</comment>
<dbReference type="EMBL" id="JAMYWD010000007">
    <property type="protein sequence ID" value="KAJ4966078.1"/>
    <property type="molecule type" value="Genomic_DNA"/>
</dbReference>
<evidence type="ECO:0000259" key="1">
    <source>
        <dbReference type="Pfam" id="PF02403"/>
    </source>
</evidence>
<proteinExistence type="predicted"/>
<feature type="domain" description="Serine-tRNA synthetase type1 N-terminal" evidence="1">
    <location>
        <begin position="1"/>
        <end position="113"/>
    </location>
</feature>
<accession>A0A9Q0K8Y8</accession>
<dbReference type="GO" id="GO:0006434">
    <property type="term" value="P:seryl-tRNA aminoacylation"/>
    <property type="evidence" value="ECO:0007669"/>
    <property type="project" value="InterPro"/>
</dbReference>
<dbReference type="GO" id="GO:0004828">
    <property type="term" value="F:serine-tRNA ligase activity"/>
    <property type="evidence" value="ECO:0007669"/>
    <property type="project" value="InterPro"/>
</dbReference>